<sequence>MAPVAYWARDVIFLPRYTHATALTEEELVVEKKLRRKLDLMIMPLMIWTYLMNYIDRNNYAAARLQGLEEDLKLTDTQCQL</sequence>
<evidence type="ECO:0000256" key="4">
    <source>
        <dbReference type="ARBA" id="ARBA00022989"/>
    </source>
</evidence>
<dbReference type="GO" id="GO:0016020">
    <property type="term" value="C:membrane"/>
    <property type="evidence" value="ECO:0007669"/>
    <property type="project" value="UniProtKB-SubCell"/>
</dbReference>
<gene>
    <name evidence="6" type="ORF">PPNO1_LOCUS9807</name>
</gene>
<dbReference type="PANTHER" id="PTHR43791">
    <property type="entry name" value="PERMEASE-RELATED"/>
    <property type="match status" value="1"/>
</dbReference>
<keyword evidence="5" id="KW-0472">Membrane</keyword>
<evidence type="ECO:0000313" key="7">
    <source>
        <dbReference type="Proteomes" id="UP000838763"/>
    </source>
</evidence>
<keyword evidence="3" id="KW-0812">Transmembrane</keyword>
<organism evidence="6 7">
    <name type="scientific">Parascedosporium putredinis</name>
    <dbReference type="NCBI Taxonomy" id="1442378"/>
    <lineage>
        <taxon>Eukaryota</taxon>
        <taxon>Fungi</taxon>
        <taxon>Dikarya</taxon>
        <taxon>Ascomycota</taxon>
        <taxon>Pezizomycotina</taxon>
        <taxon>Sordariomycetes</taxon>
        <taxon>Hypocreomycetidae</taxon>
        <taxon>Microascales</taxon>
        <taxon>Microascaceae</taxon>
        <taxon>Parascedosporium</taxon>
    </lineage>
</organism>
<dbReference type="GO" id="GO:0022857">
    <property type="term" value="F:transmembrane transporter activity"/>
    <property type="evidence" value="ECO:0007669"/>
    <property type="project" value="TreeGrafter"/>
</dbReference>
<keyword evidence="4" id="KW-1133">Transmembrane helix</keyword>
<name>A0A9P1HBT1_9PEZI</name>
<comment type="caution">
    <text evidence="6">The sequence shown here is derived from an EMBL/GenBank/DDBJ whole genome shotgun (WGS) entry which is preliminary data.</text>
</comment>
<keyword evidence="2" id="KW-0813">Transport</keyword>
<evidence type="ECO:0000256" key="3">
    <source>
        <dbReference type="ARBA" id="ARBA00022692"/>
    </source>
</evidence>
<dbReference type="OrthoDB" id="5106624at2759"/>
<protein>
    <submittedName>
        <fullName evidence="6">Uncharacterized protein</fullName>
    </submittedName>
</protein>
<dbReference type="Proteomes" id="UP000838763">
    <property type="component" value="Unassembled WGS sequence"/>
</dbReference>
<reference evidence="6" key="1">
    <citation type="submission" date="2022-11" db="EMBL/GenBank/DDBJ databases">
        <authorList>
            <person name="Scott C."/>
            <person name="Bruce N."/>
        </authorList>
    </citation>
    <scope>NUCLEOTIDE SEQUENCE</scope>
</reference>
<dbReference type="EMBL" id="CALLCH030000021">
    <property type="protein sequence ID" value="CAI4220267.1"/>
    <property type="molecule type" value="Genomic_DNA"/>
</dbReference>
<evidence type="ECO:0000256" key="2">
    <source>
        <dbReference type="ARBA" id="ARBA00022448"/>
    </source>
</evidence>
<proteinExistence type="predicted"/>
<comment type="subcellular location">
    <subcellularLocation>
        <location evidence="1">Membrane</location>
        <topology evidence="1">Multi-pass membrane protein</topology>
    </subcellularLocation>
</comment>
<keyword evidence="7" id="KW-1185">Reference proteome</keyword>
<accession>A0A9P1HBT1</accession>
<dbReference type="AlphaFoldDB" id="A0A9P1HBT1"/>
<evidence type="ECO:0000313" key="6">
    <source>
        <dbReference type="EMBL" id="CAI4220267.1"/>
    </source>
</evidence>
<evidence type="ECO:0000256" key="1">
    <source>
        <dbReference type="ARBA" id="ARBA00004141"/>
    </source>
</evidence>
<dbReference type="PANTHER" id="PTHR43791:SF78">
    <property type="entry name" value="TRANSPORTER, PUTATIVE (AFU_ORTHOLOGUE AFUA_3G01370)-RELATED"/>
    <property type="match status" value="1"/>
</dbReference>
<evidence type="ECO:0000256" key="5">
    <source>
        <dbReference type="ARBA" id="ARBA00023136"/>
    </source>
</evidence>